<sequence>MNLSNTTQTLDMGPGVIAQSSVKGGPAFILSASEWFTIQTYVINALALPTTDAAFKTLLGSGAPGDMTPFKPLISAYGTINTHVTSWQTDTFPKSVSLASDIYNYAQQAPIYYAPILPLAKKLTANPDDKEAKDELTAILGVLSKSASSHHDKAKEVAEKIQTFATQTQADKVVLNGSDGKGGLQKEYKDKYGESSEDVIRLSKEIEAQKLVLKAANEEYDHDVIVAATTPTYAWVWPFGTVAAAIVAGVYGDKAVKALERVRAAQQQINTMSAELAADAQLIINITTATSSITDILGKIEAALPIIQKIQGVWGAISDDLNNIIQTIDTNIAEALPIIMNLGVQTAINEWTEVGDLAQAYRLHAYVTVQK</sequence>
<dbReference type="InterPro" id="IPR008414">
    <property type="entry name" value="HBL"/>
</dbReference>
<dbReference type="CDD" id="cd22656">
    <property type="entry name" value="ClyA_Cry6Aa-like"/>
    <property type="match status" value="1"/>
</dbReference>
<evidence type="ECO:0000313" key="1">
    <source>
        <dbReference type="EMBL" id="MCC9065822.1"/>
    </source>
</evidence>
<name>A0ABS8MK02_9FLAO</name>
<dbReference type="Gene3D" id="1.20.1170.10">
    <property type="match status" value="1"/>
</dbReference>
<protein>
    <submittedName>
        <fullName evidence="1">Alpha-xenorhabdolysin family binary toxin subunit A</fullName>
    </submittedName>
</protein>
<dbReference type="InterPro" id="IPR052785">
    <property type="entry name" value="Enterotoxin_cmpnt"/>
</dbReference>
<dbReference type="PANTHER" id="PTHR38443:SF2">
    <property type="entry name" value="NON-HEMOLYTIC ENTEROTOXIN LYTIC COMPONENT L1"/>
    <property type="match status" value="1"/>
</dbReference>
<gene>
    <name evidence="1" type="ORF">LNP81_22745</name>
</gene>
<keyword evidence="2" id="KW-1185">Reference proteome</keyword>
<dbReference type="RefSeq" id="WP_230039569.1">
    <property type="nucleotide sequence ID" value="NZ_JAJJMM010000001.1"/>
</dbReference>
<accession>A0ABS8MK02</accession>
<dbReference type="SUPFAM" id="SSF58100">
    <property type="entry name" value="Bacterial hemolysins"/>
    <property type="match status" value="1"/>
</dbReference>
<dbReference type="PANTHER" id="PTHR38443">
    <property type="match status" value="1"/>
</dbReference>
<dbReference type="EMBL" id="JAJJMM010000001">
    <property type="protein sequence ID" value="MCC9065822.1"/>
    <property type="molecule type" value="Genomic_DNA"/>
</dbReference>
<evidence type="ECO:0000313" key="2">
    <source>
        <dbReference type="Proteomes" id="UP001430679"/>
    </source>
</evidence>
<dbReference type="Pfam" id="PF05791">
    <property type="entry name" value="Bacillus_HBL"/>
    <property type="match status" value="1"/>
</dbReference>
<organism evidence="1 2">
    <name type="scientific">Flavobacterium piscisymbiosum</name>
    <dbReference type="NCBI Taxonomy" id="2893753"/>
    <lineage>
        <taxon>Bacteria</taxon>
        <taxon>Pseudomonadati</taxon>
        <taxon>Bacteroidota</taxon>
        <taxon>Flavobacteriia</taxon>
        <taxon>Flavobacteriales</taxon>
        <taxon>Flavobacteriaceae</taxon>
        <taxon>Flavobacterium</taxon>
    </lineage>
</organism>
<reference evidence="1" key="1">
    <citation type="submission" date="2021-11" db="EMBL/GenBank/DDBJ databases">
        <title>Description of novel Flavobacterium species.</title>
        <authorList>
            <person name="Saticioglu I.B."/>
            <person name="Ay H."/>
            <person name="Altun S."/>
            <person name="Duman M."/>
        </authorList>
    </citation>
    <scope>NUCLEOTIDE SEQUENCE</scope>
    <source>
        <strain evidence="1">F-30</strain>
    </source>
</reference>
<dbReference type="Proteomes" id="UP001430679">
    <property type="component" value="Unassembled WGS sequence"/>
</dbReference>
<comment type="caution">
    <text evidence="1">The sequence shown here is derived from an EMBL/GenBank/DDBJ whole genome shotgun (WGS) entry which is preliminary data.</text>
</comment>
<dbReference type="NCBIfam" id="NF033928">
    <property type="entry name" value="alph_xenorhab_A"/>
    <property type="match status" value="1"/>
</dbReference>
<proteinExistence type="predicted"/>